<evidence type="ECO:0000259" key="2">
    <source>
        <dbReference type="PROSITE" id="PS51677"/>
    </source>
</evidence>
<dbReference type="CDD" id="cd10917">
    <property type="entry name" value="CE4_NodB_like_6s_7s"/>
    <property type="match status" value="1"/>
</dbReference>
<dbReference type="PROSITE" id="PS51677">
    <property type="entry name" value="NODB"/>
    <property type="match status" value="1"/>
</dbReference>
<proteinExistence type="predicted"/>
<dbReference type="InterPro" id="IPR011330">
    <property type="entry name" value="Glyco_hydro/deAcase_b/a-brl"/>
</dbReference>
<dbReference type="PANTHER" id="PTHR10587">
    <property type="entry name" value="GLYCOSYL TRANSFERASE-RELATED"/>
    <property type="match status" value="1"/>
</dbReference>
<dbReference type="Proteomes" id="UP000078463">
    <property type="component" value="Chromosome"/>
</dbReference>
<name>A0A191UEG9_9BURK</name>
<keyword evidence="4" id="KW-1185">Reference proteome</keyword>
<dbReference type="OrthoDB" id="9812065at2"/>
<keyword evidence="1" id="KW-0732">Signal</keyword>
<evidence type="ECO:0000313" key="3">
    <source>
        <dbReference type="EMBL" id="ANI99342.1"/>
    </source>
</evidence>
<feature type="signal peptide" evidence="1">
    <location>
        <begin position="1"/>
        <end position="24"/>
    </location>
</feature>
<dbReference type="STRING" id="1743168.A8O14_04080"/>
<dbReference type="Pfam" id="PF01522">
    <property type="entry name" value="Polysacc_deac_1"/>
    <property type="match status" value="1"/>
</dbReference>
<reference evidence="4" key="1">
    <citation type="submission" date="2016-05" db="EMBL/GenBank/DDBJ databases">
        <title>Polynucleobacter sp. QLW-P1FAT50C-4 genome.</title>
        <authorList>
            <person name="Hahn M.W."/>
        </authorList>
    </citation>
    <scope>NUCLEOTIDE SEQUENCE [LARGE SCALE GENOMIC DNA]</scope>
    <source>
        <strain evidence="4">QLW-P1FAT50C-4</strain>
    </source>
</reference>
<dbReference type="InterPro" id="IPR050248">
    <property type="entry name" value="Polysacc_deacetylase_ArnD"/>
</dbReference>
<sequence length="265" mass="30013">MKHNTIIHLAAVLLLGCFSLNGNAQTASCNKTVYLTFDTGNMSVANTVAEILKRQDIKATFFLANEKTYRGDFALDETWKPFWQELAKEGHHFGSHTYDHTYFVKDGPKGQVFEKPQFGSKAGETILYNEVAMCKEMYRVDQRFQEMTNQTLQKIWRAPGGKTSPTLIRMGDMCGYQHIGWPTTGFLGDELNSDKHPNKLLLEKASRDIKNGDITMAHLGIWSRRDPWAPAVLEQLILNLKQRGFCFGLLPIQVNAHKNSADQSK</sequence>
<accession>A0A191UEG9</accession>
<dbReference type="EMBL" id="CP015922">
    <property type="protein sequence ID" value="ANI99342.1"/>
    <property type="molecule type" value="Genomic_DNA"/>
</dbReference>
<dbReference type="KEGG" id="pwu:A8O14_04080"/>
<dbReference type="Gene3D" id="3.20.20.370">
    <property type="entry name" value="Glycoside hydrolase/deacetylase"/>
    <property type="match status" value="1"/>
</dbReference>
<feature type="domain" description="NodB homology" evidence="2">
    <location>
        <begin position="31"/>
        <end position="248"/>
    </location>
</feature>
<feature type="chain" id="PRO_5008247993" evidence="1">
    <location>
        <begin position="25"/>
        <end position="265"/>
    </location>
</feature>
<dbReference type="AlphaFoldDB" id="A0A191UEG9"/>
<gene>
    <name evidence="3" type="ORF">A8O14_04080</name>
</gene>
<protein>
    <submittedName>
        <fullName evidence="3">Peptidase A8</fullName>
    </submittedName>
</protein>
<dbReference type="SUPFAM" id="SSF88713">
    <property type="entry name" value="Glycoside hydrolase/deacetylase"/>
    <property type="match status" value="1"/>
</dbReference>
<dbReference type="GO" id="GO:0016810">
    <property type="term" value="F:hydrolase activity, acting on carbon-nitrogen (but not peptide) bonds"/>
    <property type="evidence" value="ECO:0007669"/>
    <property type="project" value="InterPro"/>
</dbReference>
<evidence type="ECO:0000256" key="1">
    <source>
        <dbReference type="SAM" id="SignalP"/>
    </source>
</evidence>
<dbReference type="GO" id="GO:0005975">
    <property type="term" value="P:carbohydrate metabolic process"/>
    <property type="evidence" value="ECO:0007669"/>
    <property type="project" value="InterPro"/>
</dbReference>
<dbReference type="InterPro" id="IPR002509">
    <property type="entry name" value="NODB_dom"/>
</dbReference>
<organism evidence="3 4">
    <name type="scientific">Polynucleobacter wuianus</name>
    <dbReference type="NCBI Taxonomy" id="1743168"/>
    <lineage>
        <taxon>Bacteria</taxon>
        <taxon>Pseudomonadati</taxon>
        <taxon>Pseudomonadota</taxon>
        <taxon>Betaproteobacteria</taxon>
        <taxon>Burkholderiales</taxon>
        <taxon>Burkholderiaceae</taxon>
        <taxon>Polynucleobacter</taxon>
    </lineage>
</organism>
<dbReference type="PROSITE" id="PS51257">
    <property type="entry name" value="PROKAR_LIPOPROTEIN"/>
    <property type="match status" value="1"/>
</dbReference>
<dbReference type="RefSeq" id="WP_068948358.1">
    <property type="nucleotide sequence ID" value="NZ_CP015922.1"/>
</dbReference>
<evidence type="ECO:0000313" key="4">
    <source>
        <dbReference type="Proteomes" id="UP000078463"/>
    </source>
</evidence>